<dbReference type="GO" id="GO:0020037">
    <property type="term" value="F:heme binding"/>
    <property type="evidence" value="ECO:0007669"/>
    <property type="project" value="InterPro"/>
</dbReference>
<keyword evidence="8" id="KW-0249">Electron transport</keyword>
<feature type="domain" description="Cytochrome c" evidence="14">
    <location>
        <begin position="229"/>
        <end position="367"/>
    </location>
</feature>
<comment type="pathway">
    <text evidence="2">One-carbon metabolism; methylamine degradation.</text>
</comment>
<protein>
    <recommendedName>
        <fullName evidence="12">Methylamine utilization protein MauG</fullName>
    </recommendedName>
</protein>
<evidence type="ECO:0000313" key="16">
    <source>
        <dbReference type="Proteomes" id="UP000249547"/>
    </source>
</evidence>
<evidence type="ECO:0000256" key="6">
    <source>
        <dbReference type="ARBA" id="ARBA00022729"/>
    </source>
</evidence>
<evidence type="ECO:0000256" key="10">
    <source>
        <dbReference type="ARBA" id="ARBA00023004"/>
    </source>
</evidence>
<evidence type="ECO:0000256" key="7">
    <source>
        <dbReference type="ARBA" id="ARBA00022764"/>
    </source>
</evidence>
<comment type="function">
    <text evidence="11">Involved in methylamine metabolism. Essential for the maturation of the beta subunit of MADH, presumably via a step in the biosynthesis of tryptophan tryptophylquinone (TTQ), the cofactor of MADH.</text>
</comment>
<dbReference type="FunFam" id="1.10.760.10:FF:000019">
    <property type="entry name" value="Di-heme cytochrome C peroxidase"/>
    <property type="match status" value="1"/>
</dbReference>
<evidence type="ECO:0000313" key="15">
    <source>
        <dbReference type="EMBL" id="RAI99478.1"/>
    </source>
</evidence>
<evidence type="ECO:0000256" key="8">
    <source>
        <dbReference type="ARBA" id="ARBA00022982"/>
    </source>
</evidence>
<keyword evidence="9" id="KW-0560">Oxidoreductase</keyword>
<dbReference type="InterPro" id="IPR051395">
    <property type="entry name" value="Cytochrome_c_Peroxidase/MauG"/>
</dbReference>
<evidence type="ECO:0000256" key="2">
    <source>
        <dbReference type="ARBA" id="ARBA00004856"/>
    </source>
</evidence>
<evidence type="ECO:0000259" key="14">
    <source>
        <dbReference type="PROSITE" id="PS51007"/>
    </source>
</evidence>
<dbReference type="PROSITE" id="PS51007">
    <property type="entry name" value="CYTC"/>
    <property type="match status" value="1"/>
</dbReference>
<dbReference type="Pfam" id="PF03150">
    <property type="entry name" value="CCP_MauG"/>
    <property type="match status" value="1"/>
</dbReference>
<keyword evidence="15" id="KW-0575">Peroxidase</keyword>
<comment type="caution">
    <text evidence="15">The sequence shown here is derived from an EMBL/GenBank/DDBJ whole genome shotgun (WGS) entry which is preliminary data.</text>
</comment>
<dbReference type="GO" id="GO:0004130">
    <property type="term" value="F:cytochrome-c peroxidase activity"/>
    <property type="evidence" value="ECO:0007669"/>
    <property type="project" value="TreeGrafter"/>
</dbReference>
<evidence type="ECO:0000256" key="12">
    <source>
        <dbReference type="ARBA" id="ARBA00073576"/>
    </source>
</evidence>
<keyword evidence="6" id="KW-0732">Signal</keyword>
<sequence length="382" mass="43362">MKRIYWILPTLVLMIFSMSLVVSSSTPTINQNADSLRAIYSRPSNEWPKATIDTGVIFHELAAMPKDSSYLRWDSDPIVQLGKILFFDPRLSESNQVSCSSCHDPDIAWTDARKVSLGHDHLQGTRNTPTILNVFIHKKLFWDGRADGLESQAINPIATHHEMNMEPPKLAGKLDKIKGYPPLFAKAFGDDNITLDRITTAIAEFERTIKSKKSRFDQFMEGKHKSLSDQEIRGLHLFRTKARCINCHNGAFFTDGEFHNIGLTYYGRQYEDLGLYKVTNEPGDVGKFRTPSLRDVMHTKPWMHNGLFSEMMGIVNIYNSGMGADLLKRKPGQENDPLFPTTDRLVKRLNLTEGEKEDLVAFIEALSGSTPYKMPRPKELPQ</sequence>
<dbReference type="PANTHER" id="PTHR30600">
    <property type="entry name" value="CYTOCHROME C PEROXIDASE-RELATED"/>
    <property type="match status" value="1"/>
</dbReference>
<dbReference type="GO" id="GO:0046872">
    <property type="term" value="F:metal ion binding"/>
    <property type="evidence" value="ECO:0007669"/>
    <property type="project" value="UniProtKB-KW"/>
</dbReference>
<keyword evidence="5 13" id="KW-0479">Metal-binding</keyword>
<accession>A0A327Q4W0</accession>
<dbReference type="PANTHER" id="PTHR30600:SF10">
    <property type="entry name" value="BLL6722 PROTEIN"/>
    <property type="match status" value="1"/>
</dbReference>
<dbReference type="InterPro" id="IPR036909">
    <property type="entry name" value="Cyt_c-like_dom_sf"/>
</dbReference>
<keyword evidence="10 13" id="KW-0408">Iron</keyword>
<evidence type="ECO:0000256" key="9">
    <source>
        <dbReference type="ARBA" id="ARBA00023002"/>
    </source>
</evidence>
<dbReference type="RefSeq" id="WP_111599996.1">
    <property type="nucleotide sequence ID" value="NZ_QLLL01000010.1"/>
</dbReference>
<keyword evidence="3" id="KW-0813">Transport</keyword>
<dbReference type="SUPFAM" id="SSF46626">
    <property type="entry name" value="Cytochrome c"/>
    <property type="match status" value="2"/>
</dbReference>
<dbReference type="AlphaFoldDB" id="A0A327Q4W0"/>
<evidence type="ECO:0000256" key="5">
    <source>
        <dbReference type="ARBA" id="ARBA00022723"/>
    </source>
</evidence>
<evidence type="ECO:0000256" key="4">
    <source>
        <dbReference type="ARBA" id="ARBA00022617"/>
    </source>
</evidence>
<dbReference type="Proteomes" id="UP000249547">
    <property type="component" value="Unassembled WGS sequence"/>
</dbReference>
<dbReference type="EMBL" id="QLLL01000010">
    <property type="protein sequence ID" value="RAI99478.1"/>
    <property type="molecule type" value="Genomic_DNA"/>
</dbReference>
<comment type="subcellular location">
    <subcellularLocation>
        <location evidence="1">Periplasm</location>
    </subcellularLocation>
</comment>
<dbReference type="InterPro" id="IPR009056">
    <property type="entry name" value="Cyt_c-like_dom"/>
</dbReference>
<evidence type="ECO:0000256" key="13">
    <source>
        <dbReference type="PROSITE-ProRule" id="PRU00433"/>
    </source>
</evidence>
<dbReference type="InterPro" id="IPR004852">
    <property type="entry name" value="Di-haem_cyt_c_peroxidsae"/>
</dbReference>
<organism evidence="15 16">
    <name type="scientific">Chitinophaga skermanii</name>
    <dbReference type="NCBI Taxonomy" id="331697"/>
    <lineage>
        <taxon>Bacteria</taxon>
        <taxon>Pseudomonadati</taxon>
        <taxon>Bacteroidota</taxon>
        <taxon>Chitinophagia</taxon>
        <taxon>Chitinophagales</taxon>
        <taxon>Chitinophagaceae</taxon>
        <taxon>Chitinophaga</taxon>
    </lineage>
</organism>
<evidence type="ECO:0000256" key="3">
    <source>
        <dbReference type="ARBA" id="ARBA00022448"/>
    </source>
</evidence>
<evidence type="ECO:0000256" key="1">
    <source>
        <dbReference type="ARBA" id="ARBA00004418"/>
    </source>
</evidence>
<keyword evidence="7" id="KW-0574">Periplasm</keyword>
<evidence type="ECO:0000256" key="11">
    <source>
        <dbReference type="ARBA" id="ARBA00058991"/>
    </source>
</evidence>
<dbReference type="GO" id="GO:0042597">
    <property type="term" value="C:periplasmic space"/>
    <property type="evidence" value="ECO:0007669"/>
    <property type="project" value="UniProtKB-SubCell"/>
</dbReference>
<reference evidence="15 16" key="1">
    <citation type="submission" date="2018-06" db="EMBL/GenBank/DDBJ databases">
        <title>Genomic Encyclopedia of Archaeal and Bacterial Type Strains, Phase II (KMG-II): from individual species to whole genera.</title>
        <authorList>
            <person name="Goeker M."/>
        </authorList>
    </citation>
    <scope>NUCLEOTIDE SEQUENCE [LARGE SCALE GENOMIC DNA]</scope>
    <source>
        <strain evidence="15 16">DSM 23857</strain>
    </source>
</reference>
<proteinExistence type="predicted"/>
<keyword evidence="16" id="KW-1185">Reference proteome</keyword>
<dbReference type="OrthoDB" id="9805202at2"/>
<dbReference type="Gene3D" id="1.10.760.10">
    <property type="entry name" value="Cytochrome c-like domain"/>
    <property type="match status" value="2"/>
</dbReference>
<keyword evidence="4 13" id="KW-0349">Heme</keyword>
<gene>
    <name evidence="15" type="ORF">LX64_04612</name>
</gene>
<dbReference type="GO" id="GO:0009055">
    <property type="term" value="F:electron transfer activity"/>
    <property type="evidence" value="ECO:0007669"/>
    <property type="project" value="InterPro"/>
</dbReference>
<name>A0A327Q4W0_9BACT</name>